<protein>
    <submittedName>
        <fullName evidence="7">BT_3928 family protein</fullName>
    </submittedName>
</protein>
<feature type="domain" description="Methylamine utilisation protein MauE" evidence="6">
    <location>
        <begin position="8"/>
        <end position="140"/>
    </location>
</feature>
<sequence>MRRTRAFKILANVCRLILACTFILSGFSKVIDPWGTALKVNEYLSIYGMEYLQPASMTFSIWLCGAELMMGCMLLLKVRIRLISIFALVSMIFFTLLTLLSATLIPVEDCGCFGEALKLTPWETFAKNVALLPMSFVVWWRYRPDKIFAFKPLEIVLTCTFFFLSMYLGYYCYIHLPLIDFLPYKVGVNIHEAMQEPAVESGESETVLVYRNRKTGREREFSLDDTEWQDAEKWEWVDTRTVSELPSVRPLVSEFALRDAEGDATEEVLTMPGRVYMLCVTEFDRLPRPCARRMARLVEHAREEGAHVVCLTPDPLYGVTWHDFGSGEVRCYNIDASTMKTMLRADNGLVVLDDGTITAKKNCRDIRP</sequence>
<keyword evidence="3 5" id="KW-1133">Transmembrane helix</keyword>
<dbReference type="Proteomes" id="UP001460202">
    <property type="component" value="Unassembled WGS sequence"/>
</dbReference>
<keyword evidence="4 5" id="KW-0472">Membrane</keyword>
<dbReference type="Pfam" id="PF07291">
    <property type="entry name" value="MauE"/>
    <property type="match status" value="1"/>
</dbReference>
<accession>A0ABV1GZH2</accession>
<evidence type="ECO:0000256" key="1">
    <source>
        <dbReference type="ARBA" id="ARBA00004141"/>
    </source>
</evidence>
<feature type="transmembrane region" description="Helical" evidence="5">
    <location>
        <begin position="83"/>
        <end position="105"/>
    </location>
</feature>
<evidence type="ECO:0000256" key="3">
    <source>
        <dbReference type="ARBA" id="ARBA00022989"/>
    </source>
</evidence>
<name>A0ABV1GZH2_9BACT</name>
<evidence type="ECO:0000313" key="8">
    <source>
        <dbReference type="Proteomes" id="UP001460202"/>
    </source>
</evidence>
<dbReference type="InterPro" id="IPR009908">
    <property type="entry name" value="Methylamine_util_MauE"/>
</dbReference>
<dbReference type="NCBIfam" id="NF045576">
    <property type="entry name" value="BT_3928_fam"/>
    <property type="match status" value="1"/>
</dbReference>
<organism evidence="7 8">
    <name type="scientific">Alistipes intestinihominis</name>
    <dbReference type="NCBI Taxonomy" id="3133172"/>
    <lineage>
        <taxon>Bacteria</taxon>
        <taxon>Pseudomonadati</taxon>
        <taxon>Bacteroidota</taxon>
        <taxon>Bacteroidia</taxon>
        <taxon>Bacteroidales</taxon>
        <taxon>Rikenellaceae</taxon>
        <taxon>Alistipes</taxon>
    </lineage>
</organism>
<dbReference type="RefSeq" id="WP_129650219.1">
    <property type="nucleotide sequence ID" value="NZ_JBBMFL010000013.1"/>
</dbReference>
<comment type="caution">
    <text evidence="7">The sequence shown here is derived from an EMBL/GenBank/DDBJ whole genome shotgun (WGS) entry which is preliminary data.</text>
</comment>
<evidence type="ECO:0000256" key="4">
    <source>
        <dbReference type="ARBA" id="ARBA00023136"/>
    </source>
</evidence>
<dbReference type="EMBL" id="JBBMFL010000013">
    <property type="protein sequence ID" value="MEQ2545472.1"/>
    <property type="molecule type" value="Genomic_DNA"/>
</dbReference>
<gene>
    <name evidence="7" type="ORF">WMO46_11005</name>
</gene>
<evidence type="ECO:0000256" key="2">
    <source>
        <dbReference type="ARBA" id="ARBA00022692"/>
    </source>
</evidence>
<evidence type="ECO:0000256" key="5">
    <source>
        <dbReference type="SAM" id="Phobius"/>
    </source>
</evidence>
<feature type="transmembrane region" description="Helical" evidence="5">
    <location>
        <begin position="125"/>
        <end position="142"/>
    </location>
</feature>
<feature type="transmembrane region" description="Helical" evidence="5">
    <location>
        <begin position="12"/>
        <end position="31"/>
    </location>
</feature>
<proteinExistence type="predicted"/>
<evidence type="ECO:0000259" key="6">
    <source>
        <dbReference type="Pfam" id="PF07291"/>
    </source>
</evidence>
<evidence type="ECO:0000313" key="7">
    <source>
        <dbReference type="EMBL" id="MEQ2545472.1"/>
    </source>
</evidence>
<reference evidence="7 8" key="1">
    <citation type="submission" date="2024-03" db="EMBL/GenBank/DDBJ databases">
        <title>Human intestinal bacterial collection.</title>
        <authorList>
            <person name="Pauvert C."/>
            <person name="Hitch T.C.A."/>
            <person name="Clavel T."/>
        </authorList>
    </citation>
    <scope>NUCLEOTIDE SEQUENCE [LARGE SCALE GENOMIC DNA]</scope>
    <source>
        <strain evidence="7 8">CLA-KB-H122</strain>
    </source>
</reference>
<feature type="transmembrane region" description="Helical" evidence="5">
    <location>
        <begin position="154"/>
        <end position="176"/>
    </location>
</feature>
<dbReference type="GeneID" id="78178697"/>
<keyword evidence="8" id="KW-1185">Reference proteome</keyword>
<keyword evidence="2 5" id="KW-0812">Transmembrane</keyword>
<feature type="transmembrane region" description="Helical" evidence="5">
    <location>
        <begin position="51"/>
        <end position="76"/>
    </location>
</feature>
<comment type="subcellular location">
    <subcellularLocation>
        <location evidence="1">Membrane</location>
        <topology evidence="1">Multi-pass membrane protein</topology>
    </subcellularLocation>
</comment>